<dbReference type="RefSeq" id="WP_006263711.1">
    <property type="nucleotide sequence ID" value="NZ_JH590837.1"/>
</dbReference>
<organism evidence="1 2">
    <name type="scientific">Myroides odoratimimus CIP 101113</name>
    <dbReference type="NCBI Taxonomy" id="883154"/>
    <lineage>
        <taxon>Bacteria</taxon>
        <taxon>Pseudomonadati</taxon>
        <taxon>Bacteroidota</taxon>
        <taxon>Flavobacteriia</taxon>
        <taxon>Flavobacteriales</taxon>
        <taxon>Flavobacteriaceae</taxon>
        <taxon>Myroides</taxon>
    </lineage>
</organism>
<evidence type="ECO:0000313" key="2">
    <source>
        <dbReference type="Proteomes" id="UP000004834"/>
    </source>
</evidence>
<dbReference type="AlphaFoldDB" id="A0AAV3F249"/>
<comment type="caution">
    <text evidence="1">The sequence shown here is derived from an EMBL/GenBank/DDBJ whole genome shotgun (WGS) entry which is preliminary data.</text>
</comment>
<reference evidence="1 2" key="1">
    <citation type="submission" date="2011-11" db="EMBL/GenBank/DDBJ databases">
        <title>The Genome Sequence of Myroides odoratimimus CIP 101113.</title>
        <authorList>
            <person name="Earl A."/>
            <person name="Ward D."/>
            <person name="Feldgarden M."/>
            <person name="Gevers D."/>
            <person name="Huys G."/>
            <person name="Young S.K."/>
            <person name="Zeng Q."/>
            <person name="Gargeya S."/>
            <person name="Fitzgerald M."/>
            <person name="Haas B."/>
            <person name="Abouelleil A."/>
            <person name="Alvarado L."/>
            <person name="Arachchi H.M."/>
            <person name="Berlin A."/>
            <person name="Brown A."/>
            <person name="Chapman S.B."/>
            <person name="Chen Z."/>
            <person name="Dunbar C."/>
            <person name="Freedman E."/>
            <person name="Gearin G."/>
            <person name="Goldberg J."/>
            <person name="Griggs A."/>
            <person name="Gujja S."/>
            <person name="Heiman D."/>
            <person name="Howarth C."/>
            <person name="Larson L."/>
            <person name="Lui A."/>
            <person name="MacDonald P.J.P."/>
            <person name="Montmayeur A."/>
            <person name="Murphy C."/>
            <person name="Neiman D."/>
            <person name="Pearson M."/>
            <person name="Priest M."/>
            <person name="Roberts A."/>
            <person name="Saif S."/>
            <person name="Shea T."/>
            <person name="Shenoy N."/>
            <person name="Sisk P."/>
            <person name="Stolte C."/>
            <person name="Sykes S."/>
            <person name="Wortman J."/>
            <person name="Nusbaum C."/>
            <person name="Birren B."/>
        </authorList>
    </citation>
    <scope>NUCLEOTIDE SEQUENCE [LARGE SCALE GENOMIC DNA]</scope>
    <source>
        <strain evidence="1 2">CIP 101113</strain>
    </source>
</reference>
<protein>
    <submittedName>
        <fullName evidence="1">Uncharacterized protein</fullName>
    </submittedName>
</protein>
<accession>A0AAV3F249</accession>
<gene>
    <name evidence="1" type="ORF">HMPREF9715_02094</name>
</gene>
<evidence type="ECO:0000313" key="1">
    <source>
        <dbReference type="EMBL" id="EHO11392.1"/>
    </source>
</evidence>
<dbReference type="EMBL" id="AGEE01000022">
    <property type="protein sequence ID" value="EHO11392.1"/>
    <property type="molecule type" value="Genomic_DNA"/>
</dbReference>
<dbReference type="Proteomes" id="UP000004834">
    <property type="component" value="Unassembled WGS sequence"/>
</dbReference>
<sequence length="52" mass="6046">MKIIIAITLFLITFFLSMFGINKGENSRTVFQEKQQLINVKTNLVLKDETKK</sequence>
<name>A0AAV3F249_9FLAO</name>
<proteinExistence type="predicted"/>